<evidence type="ECO:0000313" key="2">
    <source>
        <dbReference type="Proteomes" id="UP001479436"/>
    </source>
</evidence>
<reference evidence="1 2" key="1">
    <citation type="submission" date="2023-04" db="EMBL/GenBank/DDBJ databases">
        <title>Genome of Basidiobolus ranarum AG-B5.</title>
        <authorList>
            <person name="Stajich J.E."/>
            <person name="Carter-House D."/>
            <person name="Gryganskyi A."/>
        </authorList>
    </citation>
    <scope>NUCLEOTIDE SEQUENCE [LARGE SCALE GENOMIC DNA]</scope>
    <source>
        <strain evidence="1 2">AG-B5</strain>
    </source>
</reference>
<dbReference type="EMBL" id="JASJQH010007592">
    <property type="protein sequence ID" value="KAK9704055.1"/>
    <property type="molecule type" value="Genomic_DNA"/>
</dbReference>
<organism evidence="1 2">
    <name type="scientific">Basidiobolus ranarum</name>
    <dbReference type="NCBI Taxonomy" id="34480"/>
    <lineage>
        <taxon>Eukaryota</taxon>
        <taxon>Fungi</taxon>
        <taxon>Fungi incertae sedis</taxon>
        <taxon>Zoopagomycota</taxon>
        <taxon>Entomophthoromycotina</taxon>
        <taxon>Basidiobolomycetes</taxon>
        <taxon>Basidiobolales</taxon>
        <taxon>Basidiobolaceae</taxon>
        <taxon>Basidiobolus</taxon>
    </lineage>
</organism>
<accession>A0ABR2VVN3</accession>
<dbReference type="Proteomes" id="UP001479436">
    <property type="component" value="Unassembled WGS sequence"/>
</dbReference>
<evidence type="ECO:0000313" key="1">
    <source>
        <dbReference type="EMBL" id="KAK9704055.1"/>
    </source>
</evidence>
<protein>
    <submittedName>
        <fullName evidence="1">Uncharacterized protein</fullName>
    </submittedName>
</protein>
<sequence>MVRKFFKALPKLSLIPQRDRSTISPVTSPTKHNFTTESHTCWNKISYNYLEERLTSRIAASLLDKNLSKPHSPLSPKFSFATEPLKSPRLAGHASKTALFQRRKHQISVFQKDDVETAKKRLQKTKNFDDMLYNGFYNECNGQYEETLRFSLTPTVARH</sequence>
<gene>
    <name evidence="1" type="ORF">K7432_010418</name>
</gene>
<proteinExistence type="predicted"/>
<name>A0ABR2VVN3_9FUNG</name>
<keyword evidence="2" id="KW-1185">Reference proteome</keyword>
<comment type="caution">
    <text evidence="1">The sequence shown here is derived from an EMBL/GenBank/DDBJ whole genome shotgun (WGS) entry which is preliminary data.</text>
</comment>